<feature type="region of interest" description="Disordered" evidence="1">
    <location>
        <begin position="94"/>
        <end position="127"/>
    </location>
</feature>
<dbReference type="Proteomes" id="UP000550707">
    <property type="component" value="Unassembled WGS sequence"/>
</dbReference>
<gene>
    <name evidence="2" type="ORF">HJG59_010666</name>
</gene>
<protein>
    <submittedName>
        <fullName evidence="2">Uncharacterized protein</fullName>
    </submittedName>
</protein>
<keyword evidence="3" id="KW-1185">Reference proteome</keyword>
<sequence>MNTALVLAQGQCPPLPTPFVQPHQGLAASRCSSRGIPSTFLLLQSLWFPYRRPCPSGTQDQVLPQGLNIMWHSAQETKASKHRCENTFGYAGASGETSSPAEHGVTGMDPCLPPGTGSQEPRGSITGSLANRLRGHQDTSLGQSIHKGAMVMPNRHLVPPTQKELEELRREKK</sequence>
<evidence type="ECO:0000313" key="3">
    <source>
        <dbReference type="Proteomes" id="UP000550707"/>
    </source>
</evidence>
<evidence type="ECO:0000313" key="2">
    <source>
        <dbReference type="EMBL" id="KAF6480872.1"/>
    </source>
</evidence>
<dbReference type="EMBL" id="JACASF010000004">
    <property type="protein sequence ID" value="KAF6480872.1"/>
    <property type="molecule type" value="Genomic_DNA"/>
</dbReference>
<feature type="compositionally biased region" description="Polar residues" evidence="1">
    <location>
        <begin position="116"/>
        <end position="127"/>
    </location>
</feature>
<accession>A0A7J8IA73</accession>
<dbReference type="InParanoid" id="A0A7J8IA73"/>
<comment type="caution">
    <text evidence="2">The sequence shown here is derived from an EMBL/GenBank/DDBJ whole genome shotgun (WGS) entry which is preliminary data.</text>
</comment>
<organism evidence="2 3">
    <name type="scientific">Molossus molossus</name>
    <name type="common">Pallas' mastiff bat</name>
    <name type="synonym">Vespertilio molossus</name>
    <dbReference type="NCBI Taxonomy" id="27622"/>
    <lineage>
        <taxon>Eukaryota</taxon>
        <taxon>Metazoa</taxon>
        <taxon>Chordata</taxon>
        <taxon>Craniata</taxon>
        <taxon>Vertebrata</taxon>
        <taxon>Euteleostomi</taxon>
        <taxon>Mammalia</taxon>
        <taxon>Eutheria</taxon>
        <taxon>Laurasiatheria</taxon>
        <taxon>Chiroptera</taxon>
        <taxon>Yangochiroptera</taxon>
        <taxon>Molossidae</taxon>
        <taxon>Molossus</taxon>
    </lineage>
</organism>
<reference evidence="2 3" key="1">
    <citation type="journal article" date="2020" name="Nature">
        <title>Six reference-quality genomes reveal evolution of bat adaptations.</title>
        <authorList>
            <person name="Jebb D."/>
            <person name="Huang Z."/>
            <person name="Pippel M."/>
            <person name="Hughes G.M."/>
            <person name="Lavrichenko K."/>
            <person name="Devanna P."/>
            <person name="Winkler S."/>
            <person name="Jermiin L.S."/>
            <person name="Skirmuntt E.C."/>
            <person name="Katzourakis A."/>
            <person name="Burkitt-Gray L."/>
            <person name="Ray D.A."/>
            <person name="Sullivan K.A.M."/>
            <person name="Roscito J.G."/>
            <person name="Kirilenko B.M."/>
            <person name="Davalos L.M."/>
            <person name="Corthals A.P."/>
            <person name="Power M.L."/>
            <person name="Jones G."/>
            <person name="Ransome R.D."/>
            <person name="Dechmann D.K.N."/>
            <person name="Locatelli A.G."/>
            <person name="Puechmaille S.J."/>
            <person name="Fedrigo O."/>
            <person name="Jarvis E.D."/>
            <person name="Hiller M."/>
            <person name="Vernes S.C."/>
            <person name="Myers E.W."/>
            <person name="Teeling E.C."/>
        </authorList>
    </citation>
    <scope>NUCLEOTIDE SEQUENCE [LARGE SCALE GENOMIC DNA]</scope>
    <source>
        <strain evidence="2">MMolMol1</strain>
        <tissue evidence="2">Muscle</tissue>
    </source>
</reference>
<dbReference type="AlphaFoldDB" id="A0A7J8IA73"/>
<proteinExistence type="predicted"/>
<feature type="compositionally biased region" description="Basic and acidic residues" evidence="1">
    <location>
        <begin position="163"/>
        <end position="173"/>
    </location>
</feature>
<feature type="region of interest" description="Disordered" evidence="1">
    <location>
        <begin position="149"/>
        <end position="173"/>
    </location>
</feature>
<name>A0A7J8IA73_MOLMO</name>
<evidence type="ECO:0000256" key="1">
    <source>
        <dbReference type="SAM" id="MobiDB-lite"/>
    </source>
</evidence>